<sequence>LPGPAYVLQNSHITSGIVALPTPPGSDYALKYMLVAHRRTDQSPLHQWLWAQITDTITELEAR</sequence>
<protein>
    <submittedName>
        <fullName evidence="1">LysR family transcriptional regulator</fullName>
    </submittedName>
</protein>
<dbReference type="Proteomes" id="UP000259273">
    <property type="component" value="Unassembled WGS sequence"/>
</dbReference>
<reference evidence="1 2" key="1">
    <citation type="journal article" date="2018" name="Nat. Biotechnol.">
        <title>A standardized bacterial taxonomy based on genome phylogeny substantially revises the tree of life.</title>
        <authorList>
            <person name="Parks D.H."/>
            <person name="Chuvochina M."/>
            <person name="Waite D.W."/>
            <person name="Rinke C."/>
            <person name="Skarshewski A."/>
            <person name="Chaumeil P.A."/>
            <person name="Hugenholtz P."/>
        </authorList>
    </citation>
    <scope>NUCLEOTIDE SEQUENCE [LARGE SCALE GENOMIC DNA]</scope>
    <source>
        <strain evidence="1">UBA9158</strain>
    </source>
</reference>
<name>A0A3C1KPG8_9GAMM</name>
<organism evidence="1 2">
    <name type="scientific">Haliea salexigens</name>
    <dbReference type="NCBI Taxonomy" id="287487"/>
    <lineage>
        <taxon>Bacteria</taxon>
        <taxon>Pseudomonadati</taxon>
        <taxon>Pseudomonadota</taxon>
        <taxon>Gammaproteobacteria</taxon>
        <taxon>Cellvibrionales</taxon>
        <taxon>Halieaceae</taxon>
        <taxon>Haliea</taxon>
    </lineage>
</organism>
<proteinExistence type="predicted"/>
<comment type="caution">
    <text evidence="1">The sequence shown here is derived from an EMBL/GenBank/DDBJ whole genome shotgun (WGS) entry which is preliminary data.</text>
</comment>
<evidence type="ECO:0000313" key="2">
    <source>
        <dbReference type="Proteomes" id="UP000259273"/>
    </source>
</evidence>
<evidence type="ECO:0000313" key="1">
    <source>
        <dbReference type="EMBL" id="HAN28602.1"/>
    </source>
</evidence>
<accession>A0A3C1KPG8</accession>
<gene>
    <name evidence="1" type="ORF">DCP75_12930</name>
</gene>
<dbReference type="EMBL" id="DMND01000174">
    <property type="protein sequence ID" value="HAN28602.1"/>
    <property type="molecule type" value="Genomic_DNA"/>
</dbReference>
<feature type="non-terminal residue" evidence="1">
    <location>
        <position position="1"/>
    </location>
</feature>
<dbReference type="AlphaFoldDB" id="A0A3C1KPG8"/>